<reference evidence="1 2" key="1">
    <citation type="submission" date="2020-04" db="EMBL/GenBank/DDBJ databases">
        <title>Rhodospirillaceae bacterium KN72 isolated from deep sea.</title>
        <authorList>
            <person name="Zhang D.-C."/>
        </authorList>
    </citation>
    <scope>NUCLEOTIDE SEQUENCE [LARGE SCALE GENOMIC DNA]</scope>
    <source>
        <strain evidence="1 2">KN72</strain>
    </source>
</reference>
<accession>A0A7Y0E3R2</accession>
<sequence>MFSLQRISELLPGPLKGLTVRFDSAPINSIDRLSDFVHTRSSYISQTALYGYLKTRMGTRYRQLFEDPVFSQTIRAAAVKIFLAGLGDLTVYAVARVRKGHNLSDEDAARLAMLCFERAAQSGLEDTPADMIPATALSAFGERLEGTDWTAMASGSSAFTSSEAALIAHAPVADEFKELDREIMGNSIRLRWRDAREQLDKRLDADALYRAWLDRG</sequence>
<gene>
    <name evidence="1" type="ORF">HH303_19525</name>
</gene>
<dbReference type="Proteomes" id="UP000539372">
    <property type="component" value="Unassembled WGS sequence"/>
</dbReference>
<organism evidence="1 2">
    <name type="scientific">Pacificispira spongiicola</name>
    <dbReference type="NCBI Taxonomy" id="2729598"/>
    <lineage>
        <taxon>Bacteria</taxon>
        <taxon>Pseudomonadati</taxon>
        <taxon>Pseudomonadota</taxon>
        <taxon>Alphaproteobacteria</taxon>
        <taxon>Rhodospirillales</taxon>
        <taxon>Rhodospirillaceae</taxon>
        <taxon>Pacificispira</taxon>
    </lineage>
</organism>
<keyword evidence="2" id="KW-1185">Reference proteome</keyword>
<proteinExistence type="predicted"/>
<evidence type="ECO:0008006" key="3">
    <source>
        <dbReference type="Google" id="ProtNLM"/>
    </source>
</evidence>
<dbReference type="RefSeq" id="WP_169627083.1">
    <property type="nucleotide sequence ID" value="NZ_JABBNT010000008.1"/>
</dbReference>
<dbReference type="EMBL" id="JABBNT010000008">
    <property type="protein sequence ID" value="NMM46690.1"/>
    <property type="molecule type" value="Genomic_DNA"/>
</dbReference>
<evidence type="ECO:0000313" key="2">
    <source>
        <dbReference type="Proteomes" id="UP000539372"/>
    </source>
</evidence>
<dbReference type="AlphaFoldDB" id="A0A7Y0E3R2"/>
<comment type="caution">
    <text evidence="1">The sequence shown here is derived from an EMBL/GenBank/DDBJ whole genome shotgun (WGS) entry which is preliminary data.</text>
</comment>
<name>A0A7Y0E3R2_9PROT</name>
<protein>
    <recommendedName>
        <fullName evidence="3">Esterase</fullName>
    </recommendedName>
</protein>
<evidence type="ECO:0000313" key="1">
    <source>
        <dbReference type="EMBL" id="NMM46690.1"/>
    </source>
</evidence>